<accession>A0AAE0DKW8</accession>
<gene>
    <name evidence="3" type="ORF">OEA41_007119</name>
</gene>
<feature type="signal peptide" evidence="2">
    <location>
        <begin position="1"/>
        <end position="23"/>
    </location>
</feature>
<evidence type="ECO:0000313" key="3">
    <source>
        <dbReference type="EMBL" id="KAK3173787.1"/>
    </source>
</evidence>
<dbReference type="EMBL" id="JASNWA010000007">
    <property type="protein sequence ID" value="KAK3173787.1"/>
    <property type="molecule type" value="Genomic_DNA"/>
</dbReference>
<proteinExistence type="predicted"/>
<evidence type="ECO:0000256" key="1">
    <source>
        <dbReference type="SAM" id="MobiDB-lite"/>
    </source>
</evidence>
<organism evidence="3 4">
    <name type="scientific">Lepraria neglecta</name>
    <dbReference type="NCBI Taxonomy" id="209136"/>
    <lineage>
        <taxon>Eukaryota</taxon>
        <taxon>Fungi</taxon>
        <taxon>Dikarya</taxon>
        <taxon>Ascomycota</taxon>
        <taxon>Pezizomycotina</taxon>
        <taxon>Lecanoromycetes</taxon>
        <taxon>OSLEUM clade</taxon>
        <taxon>Lecanoromycetidae</taxon>
        <taxon>Lecanorales</taxon>
        <taxon>Lecanorineae</taxon>
        <taxon>Stereocaulaceae</taxon>
        <taxon>Lepraria</taxon>
    </lineage>
</organism>
<feature type="region of interest" description="Disordered" evidence="1">
    <location>
        <begin position="504"/>
        <end position="524"/>
    </location>
</feature>
<comment type="caution">
    <text evidence="3">The sequence shown here is derived from an EMBL/GenBank/DDBJ whole genome shotgun (WGS) entry which is preliminary data.</text>
</comment>
<dbReference type="Proteomes" id="UP001276659">
    <property type="component" value="Unassembled WGS sequence"/>
</dbReference>
<name>A0AAE0DKW8_9LECA</name>
<feature type="chain" id="PRO_5041922381" evidence="2">
    <location>
        <begin position="24"/>
        <end position="566"/>
    </location>
</feature>
<feature type="region of interest" description="Disordered" evidence="1">
    <location>
        <begin position="249"/>
        <end position="271"/>
    </location>
</feature>
<feature type="compositionally biased region" description="Low complexity" evidence="1">
    <location>
        <begin position="258"/>
        <end position="271"/>
    </location>
</feature>
<sequence>MHFQTFLASLRVCILTILLAVDAAPVTLGVSFTSTDVEHFHLASEVLKNFQHLTSAYQQLTDKSRNTTDPAFQSTFNETMTTLTKERTEELKMIVRLMTGNFPHDAATVNEPTAMLHFNESLEALSPGPEELQMMFNLAEQMDDFQEPIKHPRGLRFAFVKTSQVPKDFNGTFIFNGKEFSPFCIRPSSYICDHSKFCPSRWHPCPVRPDQHIFITDEQSMPDIVIFNHTIYQPLSTFSDINVKDSTTSVTQRDLEGKNNTTNAPPTTKLPPKCITRGSPNPGLDLPHCLTSNPHYISDFPTCPEGYMSQLITHLAPSPIVGCTLKQPIEATSSVLVSSEPMLELRSDLEKREGNHTIFLPEKRDPLHQPDVVKGIALCPEIPPLKGMNQDGPCAYMYTLEREHDLMICYLNRPKKDTPIREEGTPTSHELSTILERRNNATQLPSRCVINEHYVTKDLPLYLTGLPRTAGDDEICPHVYSIQFYRYEPFAVCYLKHDDIKAPPTPAAASSQEISPRENPSMDQPPCPSGIRMIRHGHPICVTLPENKKLSARGCRCWFLGCYDCT</sequence>
<dbReference type="AlphaFoldDB" id="A0AAE0DKW8"/>
<keyword evidence="4" id="KW-1185">Reference proteome</keyword>
<protein>
    <submittedName>
        <fullName evidence="3">Uncharacterized protein</fullName>
    </submittedName>
</protein>
<reference evidence="3" key="1">
    <citation type="submission" date="2022-11" db="EMBL/GenBank/DDBJ databases">
        <title>Chromosomal genome sequence assembly and mating type (MAT) locus characterization of the leprose asexual lichenized fungus Lepraria neglecta (Nyl.) Erichsen.</title>
        <authorList>
            <person name="Allen J.L."/>
            <person name="Pfeffer B."/>
        </authorList>
    </citation>
    <scope>NUCLEOTIDE SEQUENCE</scope>
    <source>
        <strain evidence="3">Allen 5258</strain>
    </source>
</reference>
<evidence type="ECO:0000313" key="4">
    <source>
        <dbReference type="Proteomes" id="UP001276659"/>
    </source>
</evidence>
<keyword evidence="2" id="KW-0732">Signal</keyword>
<evidence type="ECO:0000256" key="2">
    <source>
        <dbReference type="SAM" id="SignalP"/>
    </source>
</evidence>